<evidence type="ECO:0000313" key="3">
    <source>
        <dbReference type="Proteomes" id="UP000789739"/>
    </source>
</evidence>
<dbReference type="InterPro" id="IPR011009">
    <property type="entry name" value="Kinase-like_dom_sf"/>
</dbReference>
<sequence>MVSSLADLARRVNSCAAYGNITETGSQRPSSQIYRPPKFEAHSFQMNSTPSLPSKLINDLYNRYKVTTIMSESPCITSISPSAQLYSTARGGNVEVSSIAICWKYVMIMDQYSMSLDNFIVNLMDELYVMETFHEAKNMNKWRLIDFEAARVDGEEYVDSSTLRYLSRKYRSNQRVATLCTSIKADTPMDMWSLGCIIYELYTRSSLLSSEQEANARLLEAYYTEDFDFPVHSVFEPKAWGKNNFILHTLGEGLISDNSEAHFTSHHKMFDPKSFLSIPIYLGHSRALGSGGKILDELARIMHRKKYPNYKYEPREKNDDGRKDVKTEVESPTCEMGEERHYVLYEAEPMGLLQKIRKQ</sequence>
<dbReference type="AlphaFoldDB" id="A0A9N9G313"/>
<dbReference type="Gene3D" id="1.10.510.10">
    <property type="entry name" value="Transferase(Phosphotransferase) domain 1"/>
    <property type="match status" value="1"/>
</dbReference>
<accession>A0A9N9G313</accession>
<evidence type="ECO:0000313" key="2">
    <source>
        <dbReference type="EMBL" id="CAG8573913.1"/>
    </source>
</evidence>
<dbReference type="EMBL" id="CAJVPI010000810">
    <property type="protein sequence ID" value="CAG8573913.1"/>
    <property type="molecule type" value="Genomic_DNA"/>
</dbReference>
<protein>
    <submittedName>
        <fullName evidence="2">2728_t:CDS:1</fullName>
    </submittedName>
</protein>
<dbReference type="SUPFAM" id="SSF56112">
    <property type="entry name" value="Protein kinase-like (PK-like)"/>
    <property type="match status" value="1"/>
</dbReference>
<dbReference type="OrthoDB" id="45365at2759"/>
<organism evidence="2 3">
    <name type="scientific">Paraglomus brasilianum</name>
    <dbReference type="NCBI Taxonomy" id="144538"/>
    <lineage>
        <taxon>Eukaryota</taxon>
        <taxon>Fungi</taxon>
        <taxon>Fungi incertae sedis</taxon>
        <taxon>Mucoromycota</taxon>
        <taxon>Glomeromycotina</taxon>
        <taxon>Glomeromycetes</taxon>
        <taxon>Paraglomerales</taxon>
        <taxon>Paraglomeraceae</taxon>
        <taxon>Paraglomus</taxon>
    </lineage>
</organism>
<evidence type="ECO:0000256" key="1">
    <source>
        <dbReference type="SAM" id="MobiDB-lite"/>
    </source>
</evidence>
<name>A0A9N9G313_9GLOM</name>
<reference evidence="2" key="1">
    <citation type="submission" date="2021-06" db="EMBL/GenBank/DDBJ databases">
        <authorList>
            <person name="Kallberg Y."/>
            <person name="Tangrot J."/>
            <person name="Rosling A."/>
        </authorList>
    </citation>
    <scope>NUCLEOTIDE SEQUENCE</scope>
    <source>
        <strain evidence="2">BR232B</strain>
    </source>
</reference>
<gene>
    <name evidence="2" type="ORF">PBRASI_LOCUS6249</name>
</gene>
<comment type="caution">
    <text evidence="2">The sequence shown here is derived from an EMBL/GenBank/DDBJ whole genome shotgun (WGS) entry which is preliminary data.</text>
</comment>
<dbReference type="Proteomes" id="UP000789739">
    <property type="component" value="Unassembled WGS sequence"/>
</dbReference>
<feature type="compositionally biased region" description="Basic and acidic residues" evidence="1">
    <location>
        <begin position="312"/>
        <end position="329"/>
    </location>
</feature>
<keyword evidence="3" id="KW-1185">Reference proteome</keyword>
<proteinExistence type="predicted"/>
<feature type="region of interest" description="Disordered" evidence="1">
    <location>
        <begin position="310"/>
        <end position="333"/>
    </location>
</feature>